<dbReference type="InterPro" id="IPR000560">
    <property type="entry name" value="His_Pase_clade-2"/>
</dbReference>
<keyword evidence="1" id="KW-0378">Hydrolase</keyword>
<reference evidence="1 2" key="1">
    <citation type="submission" date="2018-12" db="EMBL/GenBank/DDBJ databases">
        <authorList>
            <consortium name="Pathogen Informatics"/>
        </authorList>
    </citation>
    <scope>NUCLEOTIDE SEQUENCE [LARGE SCALE GENOMIC DNA]</scope>
    <source>
        <strain evidence="1 2">NCTC9419</strain>
    </source>
</reference>
<dbReference type="EMBL" id="LR134155">
    <property type="protein sequence ID" value="VEA68318.1"/>
    <property type="molecule type" value="Genomic_DNA"/>
</dbReference>
<dbReference type="AlphaFoldDB" id="A0A3S4FT46"/>
<name>A0A3S4FT46_SERRU</name>
<dbReference type="Gene3D" id="3.40.50.1240">
    <property type="entry name" value="Phosphoglycerate mutase-like"/>
    <property type="match status" value="1"/>
</dbReference>
<dbReference type="InterPro" id="IPR029033">
    <property type="entry name" value="His_PPase_superfam"/>
</dbReference>
<dbReference type="PROSITE" id="PS00778">
    <property type="entry name" value="HIS_ACID_PHOSPHAT_2"/>
    <property type="match status" value="1"/>
</dbReference>
<evidence type="ECO:0000313" key="1">
    <source>
        <dbReference type="EMBL" id="VEA68318.1"/>
    </source>
</evidence>
<proteinExistence type="predicted"/>
<accession>A0A3S4FT46</accession>
<dbReference type="SUPFAM" id="SSF53254">
    <property type="entry name" value="Phosphoglycerate mutase-like"/>
    <property type="match status" value="1"/>
</dbReference>
<dbReference type="EC" id="3.1.3.10" evidence="1"/>
<dbReference type="CDD" id="cd07061">
    <property type="entry name" value="HP_HAP_like"/>
    <property type="match status" value="1"/>
</dbReference>
<dbReference type="Pfam" id="PF00328">
    <property type="entry name" value="His_Phos_2"/>
    <property type="match status" value="1"/>
</dbReference>
<dbReference type="Proteomes" id="UP000271603">
    <property type="component" value="Chromosome"/>
</dbReference>
<gene>
    <name evidence="1" type="primary">agp_1</name>
    <name evidence="1" type="ORF">NCTC9419_00376</name>
</gene>
<protein>
    <submittedName>
        <fullName evidence="1">Glucose-1-phosphatase</fullName>
        <ecNumber evidence="1">3.1.3.10</ecNumber>
    </submittedName>
</protein>
<dbReference type="InterPro" id="IPR033379">
    <property type="entry name" value="Acid_Pase_AS"/>
</dbReference>
<organism evidence="1 2">
    <name type="scientific">Serratia rubidaea</name>
    <name type="common">Serratia marinorubra</name>
    <dbReference type="NCBI Taxonomy" id="61652"/>
    <lineage>
        <taxon>Bacteria</taxon>
        <taxon>Pseudomonadati</taxon>
        <taxon>Pseudomonadota</taxon>
        <taxon>Gammaproteobacteria</taxon>
        <taxon>Enterobacterales</taxon>
        <taxon>Yersiniaceae</taxon>
        <taxon>Serratia</taxon>
    </lineage>
</organism>
<dbReference type="GO" id="GO:0008877">
    <property type="term" value="F:glucose-1-phosphatase activity"/>
    <property type="evidence" value="ECO:0007669"/>
    <property type="project" value="UniProtKB-EC"/>
</dbReference>
<evidence type="ECO:0000313" key="2">
    <source>
        <dbReference type="Proteomes" id="UP000271603"/>
    </source>
</evidence>
<sequence length="178" mass="20225">MLQYYEGFPADQVAWGKVKTPEQWRQLAQLKDGYQDSLFTSTVVAQNVAKPLLSYINGALIGKAKGEAPKLTVLVGHDSNIASLLSAMRFKPYQLPQQYEKTPIGGKLVFQRWHDKQGDRDLLKIEYVYQSTEQLRNADKLTLQHPPQRVTMALEGCPIDKDGFCSWSDFEKAMKTML</sequence>